<dbReference type="RefSeq" id="WP_222922767.1">
    <property type="nucleotide sequence ID" value="NZ_CP082286.1"/>
</dbReference>
<evidence type="ECO:0000313" key="2">
    <source>
        <dbReference type="EMBL" id="MFB9824056.1"/>
    </source>
</evidence>
<evidence type="ECO:0000259" key="1">
    <source>
        <dbReference type="Pfam" id="PF24035"/>
    </source>
</evidence>
<sequence length="137" mass="14470">MTTARGETTDDVFALIEDRRRRTVLRYLRNRTGTGDITVGRLAAAVASMESVEGEPGSTAATPGDGSVDPAIVERVSISLTHVHLPKMADSGVIDYDTDAGTVRFEGFETGTLESLKRIERVAGELAASGDSTRASG</sequence>
<reference evidence="2" key="1">
    <citation type="submission" date="2024-09" db="EMBL/GenBank/DDBJ databases">
        <authorList>
            <person name="Sun Q."/>
        </authorList>
    </citation>
    <scope>NUCLEOTIDE SEQUENCE [LARGE SCALE GENOMIC DNA]</scope>
    <source>
        <strain evidence="2">JCM 31273</strain>
    </source>
</reference>
<dbReference type="Pfam" id="PF24035">
    <property type="entry name" value="DUF7344"/>
    <property type="match status" value="1"/>
</dbReference>
<dbReference type="InterPro" id="IPR055768">
    <property type="entry name" value="DUF7344"/>
</dbReference>
<proteinExistence type="predicted"/>
<feature type="domain" description="DUF7344" evidence="1">
    <location>
        <begin position="13"/>
        <end position="104"/>
    </location>
</feature>
<comment type="caution">
    <text evidence="2">The sequence shown here is derived from an EMBL/GenBank/DDBJ whole genome shotgun (WGS) entry which is preliminary data.</text>
</comment>
<dbReference type="Proteomes" id="UP001589595">
    <property type="component" value="Unassembled WGS sequence"/>
</dbReference>
<dbReference type="Gene3D" id="1.10.10.10">
    <property type="entry name" value="Winged helix-like DNA-binding domain superfamily/Winged helix DNA-binding domain"/>
    <property type="match status" value="1"/>
</dbReference>
<accession>A0ABD5MJN6</accession>
<protein>
    <recommendedName>
        <fullName evidence="1">DUF7344 domain-containing protein</fullName>
    </recommendedName>
</protein>
<dbReference type="AlphaFoldDB" id="A0ABD5MJN6"/>
<gene>
    <name evidence="2" type="ORF">ACFFOL_07710</name>
</gene>
<dbReference type="InterPro" id="IPR036388">
    <property type="entry name" value="WH-like_DNA-bd_sf"/>
</dbReference>
<dbReference type="GeneID" id="67210113"/>
<organism evidence="2 3">
    <name type="scientific">Halobaculum roseum</name>
    <dbReference type="NCBI Taxonomy" id="2175149"/>
    <lineage>
        <taxon>Archaea</taxon>
        <taxon>Methanobacteriati</taxon>
        <taxon>Methanobacteriota</taxon>
        <taxon>Stenosarchaea group</taxon>
        <taxon>Halobacteria</taxon>
        <taxon>Halobacteriales</taxon>
        <taxon>Haloferacaceae</taxon>
        <taxon>Halobaculum</taxon>
    </lineage>
</organism>
<evidence type="ECO:0000313" key="3">
    <source>
        <dbReference type="Proteomes" id="UP001589595"/>
    </source>
</evidence>
<dbReference type="EMBL" id="JBHMAJ010000006">
    <property type="protein sequence ID" value="MFB9824056.1"/>
    <property type="molecule type" value="Genomic_DNA"/>
</dbReference>
<name>A0ABD5MJN6_9EURY</name>
<keyword evidence="3" id="KW-1185">Reference proteome</keyword>